<comment type="caution">
    <text evidence="3">The sequence shown here is derived from an EMBL/GenBank/DDBJ whole genome shotgun (WGS) entry which is preliminary data.</text>
</comment>
<evidence type="ECO:0000259" key="2">
    <source>
        <dbReference type="PROSITE" id="PS50127"/>
    </source>
</evidence>
<dbReference type="AlphaFoldDB" id="A0ABD1TTD1"/>
<keyword evidence="4" id="KW-1185">Reference proteome</keyword>
<organism evidence="3 4">
    <name type="scientific">Forsythia ovata</name>
    <dbReference type="NCBI Taxonomy" id="205694"/>
    <lineage>
        <taxon>Eukaryota</taxon>
        <taxon>Viridiplantae</taxon>
        <taxon>Streptophyta</taxon>
        <taxon>Embryophyta</taxon>
        <taxon>Tracheophyta</taxon>
        <taxon>Spermatophyta</taxon>
        <taxon>Magnoliopsida</taxon>
        <taxon>eudicotyledons</taxon>
        <taxon>Gunneridae</taxon>
        <taxon>Pentapetalae</taxon>
        <taxon>asterids</taxon>
        <taxon>lamiids</taxon>
        <taxon>Lamiales</taxon>
        <taxon>Oleaceae</taxon>
        <taxon>Forsythieae</taxon>
        <taxon>Forsythia</taxon>
    </lineage>
</organism>
<reference evidence="4" key="1">
    <citation type="submission" date="2024-07" db="EMBL/GenBank/DDBJ databases">
        <title>Two chromosome-level genome assemblies of Korean endemic species Abeliophyllum distichum and Forsythia ovata (Oleaceae).</title>
        <authorList>
            <person name="Jang H."/>
        </authorList>
    </citation>
    <scope>NUCLEOTIDE SEQUENCE [LARGE SCALE GENOMIC DNA]</scope>
</reference>
<accession>A0ABD1TTD1</accession>
<evidence type="ECO:0000313" key="3">
    <source>
        <dbReference type="EMBL" id="KAL2515793.1"/>
    </source>
</evidence>
<dbReference type="InterPro" id="IPR000608">
    <property type="entry name" value="UBC"/>
</dbReference>
<evidence type="ECO:0000313" key="4">
    <source>
        <dbReference type="Proteomes" id="UP001604277"/>
    </source>
</evidence>
<evidence type="ECO:0000256" key="1">
    <source>
        <dbReference type="SAM" id="MobiDB-lite"/>
    </source>
</evidence>
<sequence>MPRIFSKQLTHILKKDTRLLLFHGLLHFSLSFFFYPNPSDPLNGDAASLMMKDKALYERRVKEYCECYAKENINKSKEEEESDDDNISDGHCTSSDDIPIPGLEDQ</sequence>
<gene>
    <name evidence="3" type="ORF">Fot_29764</name>
</gene>
<dbReference type="Proteomes" id="UP001604277">
    <property type="component" value="Unassembled WGS sequence"/>
</dbReference>
<dbReference type="Gene3D" id="3.10.110.10">
    <property type="entry name" value="Ubiquitin Conjugating Enzyme"/>
    <property type="match status" value="1"/>
</dbReference>
<dbReference type="EMBL" id="JBFOLJ010000008">
    <property type="protein sequence ID" value="KAL2515793.1"/>
    <property type="molecule type" value="Genomic_DNA"/>
</dbReference>
<feature type="region of interest" description="Disordered" evidence="1">
    <location>
        <begin position="75"/>
        <end position="106"/>
    </location>
</feature>
<feature type="domain" description="UBC core" evidence="2">
    <location>
        <begin position="1"/>
        <end position="70"/>
    </location>
</feature>
<dbReference type="InterPro" id="IPR016135">
    <property type="entry name" value="UBQ-conjugating_enzyme/RWD"/>
</dbReference>
<name>A0ABD1TTD1_9LAMI</name>
<proteinExistence type="predicted"/>
<dbReference type="PROSITE" id="PS50127">
    <property type="entry name" value="UBC_2"/>
    <property type="match status" value="1"/>
</dbReference>
<protein>
    <submittedName>
        <fullName evidence="3">Ubiquitin-conjugating enzyme E2 5</fullName>
    </submittedName>
</protein>
<dbReference type="SUPFAM" id="SSF54495">
    <property type="entry name" value="UBC-like"/>
    <property type="match status" value="1"/>
</dbReference>